<dbReference type="EMBL" id="CP163443">
    <property type="protein sequence ID" value="XDQ51177.1"/>
    <property type="molecule type" value="Genomic_DNA"/>
</dbReference>
<protein>
    <submittedName>
        <fullName evidence="1">Uncharacterized protein</fullName>
    </submittedName>
</protein>
<organism evidence="1">
    <name type="scientific">Streptomyces sp. R41</name>
    <dbReference type="NCBI Taxonomy" id="3238632"/>
    <lineage>
        <taxon>Bacteria</taxon>
        <taxon>Bacillati</taxon>
        <taxon>Actinomycetota</taxon>
        <taxon>Actinomycetes</taxon>
        <taxon>Kitasatosporales</taxon>
        <taxon>Streptomycetaceae</taxon>
        <taxon>Streptomyces</taxon>
    </lineage>
</organism>
<dbReference type="RefSeq" id="WP_369244510.1">
    <property type="nucleotide sequence ID" value="NZ_CP163443.1"/>
</dbReference>
<gene>
    <name evidence="1" type="ORF">AB5J53_05730</name>
</gene>
<sequence>MLVADVFLNANGHYMQYEPEQALALVMRAKHKGAGVQEIAAQLRDWTTE</sequence>
<reference evidence="1" key="1">
    <citation type="submission" date="2024-07" db="EMBL/GenBank/DDBJ databases">
        <authorList>
            <person name="Yu S.T."/>
        </authorList>
    </citation>
    <scope>NUCLEOTIDE SEQUENCE</scope>
    <source>
        <strain evidence="1">R41</strain>
    </source>
</reference>
<proteinExistence type="predicted"/>
<accession>A0AB39R580</accession>
<dbReference type="AlphaFoldDB" id="A0AB39R580"/>
<evidence type="ECO:0000313" key="1">
    <source>
        <dbReference type="EMBL" id="XDQ51177.1"/>
    </source>
</evidence>
<name>A0AB39R580_9ACTN</name>